<reference evidence="1 2" key="1">
    <citation type="submission" date="2017-11" db="EMBL/GenBank/DDBJ databases">
        <title>De-novo sequencing of pomegranate (Punica granatum L.) genome.</title>
        <authorList>
            <person name="Akparov Z."/>
            <person name="Amiraslanov A."/>
            <person name="Hajiyeva S."/>
            <person name="Abbasov M."/>
            <person name="Kaur K."/>
            <person name="Hamwieh A."/>
            <person name="Solovyev V."/>
            <person name="Salamov A."/>
            <person name="Braich B."/>
            <person name="Kosarev P."/>
            <person name="Mahmoud A."/>
            <person name="Hajiyev E."/>
            <person name="Babayeva S."/>
            <person name="Izzatullayeva V."/>
            <person name="Mammadov A."/>
            <person name="Mammadov A."/>
            <person name="Sharifova S."/>
            <person name="Ojaghi J."/>
            <person name="Eynullazada K."/>
            <person name="Bayramov B."/>
            <person name="Abdulazimova A."/>
            <person name="Shahmuradov I."/>
        </authorList>
    </citation>
    <scope>NUCLEOTIDE SEQUENCE [LARGE SCALE GENOMIC DNA]</scope>
    <source>
        <strain evidence="2">cv. AG2017</strain>
        <tissue evidence="1">Leaf</tissue>
    </source>
</reference>
<comment type="caution">
    <text evidence="1">The sequence shown here is derived from an EMBL/GenBank/DDBJ whole genome shotgun (WGS) entry which is preliminary data.</text>
</comment>
<protein>
    <submittedName>
        <fullName evidence="1">Uncharacterized protein</fullName>
    </submittedName>
</protein>
<evidence type="ECO:0000313" key="2">
    <source>
        <dbReference type="Proteomes" id="UP000233551"/>
    </source>
</evidence>
<keyword evidence="2" id="KW-1185">Reference proteome</keyword>
<dbReference type="Proteomes" id="UP000233551">
    <property type="component" value="Unassembled WGS sequence"/>
</dbReference>
<sequence length="131" mass="14560">MWRAPRPPRVQLTEDLLLPSSLLPSSFFVLPPSPTFSVAEESRSKTRRFCTVSSSSAVQEDSRRGRSNERVQLNLSLSVGFSENLLYCSYGGTPVLLQPPAGETSRFPSSFSLSPASSCIYLHVVHTCWRH</sequence>
<accession>A0A2I0L4N9</accession>
<dbReference type="EMBL" id="PGOL01000159">
    <property type="protein sequence ID" value="PKI75675.1"/>
    <property type="molecule type" value="Genomic_DNA"/>
</dbReference>
<proteinExistence type="predicted"/>
<evidence type="ECO:0000313" key="1">
    <source>
        <dbReference type="EMBL" id="PKI75675.1"/>
    </source>
</evidence>
<organism evidence="1 2">
    <name type="scientific">Punica granatum</name>
    <name type="common">Pomegranate</name>
    <dbReference type="NCBI Taxonomy" id="22663"/>
    <lineage>
        <taxon>Eukaryota</taxon>
        <taxon>Viridiplantae</taxon>
        <taxon>Streptophyta</taxon>
        <taxon>Embryophyta</taxon>
        <taxon>Tracheophyta</taxon>
        <taxon>Spermatophyta</taxon>
        <taxon>Magnoliopsida</taxon>
        <taxon>eudicotyledons</taxon>
        <taxon>Gunneridae</taxon>
        <taxon>Pentapetalae</taxon>
        <taxon>rosids</taxon>
        <taxon>malvids</taxon>
        <taxon>Myrtales</taxon>
        <taxon>Lythraceae</taxon>
        <taxon>Punica</taxon>
    </lineage>
</organism>
<gene>
    <name evidence="1" type="ORF">CRG98_003935</name>
</gene>
<dbReference type="AlphaFoldDB" id="A0A2I0L4N9"/>
<name>A0A2I0L4N9_PUNGR</name>